<keyword evidence="2" id="KW-1185">Reference proteome</keyword>
<sequence>MSSEGLNEMAVKVPPLNRTLKKLELALSYLRSEGPRLRYDEPAVVFFTRLVSYLKGPDPPMDLDLIGGEGIYTLGKGLPNLFYFSGKELWNETVRIKNHRRKNNLSLDLDLITSGMFILLS</sequence>
<proteinExistence type="predicted"/>
<comment type="caution">
    <text evidence="1">The sequence shown here is derived from an EMBL/GenBank/DDBJ whole genome shotgun (WGS) entry which is preliminary data.</text>
</comment>
<dbReference type="Proteomes" id="UP001165960">
    <property type="component" value="Unassembled WGS sequence"/>
</dbReference>
<evidence type="ECO:0000313" key="2">
    <source>
        <dbReference type="Proteomes" id="UP001165960"/>
    </source>
</evidence>
<dbReference type="EMBL" id="QTSX02004495">
    <property type="protein sequence ID" value="KAJ9064313.1"/>
    <property type="molecule type" value="Genomic_DNA"/>
</dbReference>
<organism evidence="1 2">
    <name type="scientific">Entomophthora muscae</name>
    <dbReference type="NCBI Taxonomy" id="34485"/>
    <lineage>
        <taxon>Eukaryota</taxon>
        <taxon>Fungi</taxon>
        <taxon>Fungi incertae sedis</taxon>
        <taxon>Zoopagomycota</taxon>
        <taxon>Entomophthoromycotina</taxon>
        <taxon>Entomophthoromycetes</taxon>
        <taxon>Entomophthorales</taxon>
        <taxon>Entomophthoraceae</taxon>
        <taxon>Entomophthora</taxon>
    </lineage>
</organism>
<protein>
    <submittedName>
        <fullName evidence="1">Uncharacterized protein</fullName>
    </submittedName>
</protein>
<gene>
    <name evidence="1" type="ORF">DSO57_1031965</name>
</gene>
<reference evidence="1" key="1">
    <citation type="submission" date="2022-04" db="EMBL/GenBank/DDBJ databases">
        <title>Genome of the entomopathogenic fungus Entomophthora muscae.</title>
        <authorList>
            <person name="Elya C."/>
            <person name="Lovett B.R."/>
            <person name="Lee E."/>
            <person name="Macias A.M."/>
            <person name="Hajek A.E."/>
            <person name="De Bivort B.L."/>
            <person name="Kasson M.T."/>
            <person name="De Fine Licht H.H."/>
            <person name="Stajich J.E."/>
        </authorList>
    </citation>
    <scope>NUCLEOTIDE SEQUENCE</scope>
    <source>
        <strain evidence="1">Berkeley</strain>
    </source>
</reference>
<name>A0ACC2SPM2_9FUNG</name>
<evidence type="ECO:0000313" key="1">
    <source>
        <dbReference type="EMBL" id="KAJ9064313.1"/>
    </source>
</evidence>
<accession>A0ACC2SPM2</accession>